<dbReference type="Gene3D" id="1.20.920.10">
    <property type="entry name" value="Bromodomain-like"/>
    <property type="match status" value="1"/>
</dbReference>
<keyword evidence="1 2" id="KW-0103">Bromodomain</keyword>
<dbReference type="Pfam" id="PF00439">
    <property type="entry name" value="Bromodomain"/>
    <property type="match status" value="1"/>
</dbReference>
<dbReference type="SMART" id="SM00297">
    <property type="entry name" value="BROMO"/>
    <property type="match status" value="1"/>
</dbReference>
<dbReference type="SUPFAM" id="SSF47370">
    <property type="entry name" value="Bromodomain"/>
    <property type="match status" value="1"/>
</dbReference>
<dbReference type="InterPro" id="IPR036427">
    <property type="entry name" value="Bromodomain-like_sf"/>
</dbReference>
<evidence type="ECO:0000313" key="5">
    <source>
        <dbReference type="Proteomes" id="UP000663881"/>
    </source>
</evidence>
<dbReference type="InterPro" id="IPR018359">
    <property type="entry name" value="Bromodomain_CS"/>
</dbReference>
<feature type="non-terminal residue" evidence="4">
    <location>
        <position position="114"/>
    </location>
</feature>
<name>A0A820QGR7_9BILA</name>
<dbReference type="AlphaFoldDB" id="A0A820QGR7"/>
<comment type="caution">
    <text evidence="4">The sequence shown here is derived from an EMBL/GenBank/DDBJ whole genome shotgun (WGS) entry which is preliminary data.</text>
</comment>
<gene>
    <name evidence="4" type="ORF">OKA104_LOCUS52546</name>
</gene>
<proteinExistence type="predicted"/>
<protein>
    <recommendedName>
        <fullName evidence="3">Bromo domain-containing protein</fullName>
    </recommendedName>
</protein>
<evidence type="ECO:0000256" key="2">
    <source>
        <dbReference type="PROSITE-ProRule" id="PRU00035"/>
    </source>
</evidence>
<dbReference type="PANTHER" id="PTHR47092:SF1">
    <property type="entry name" value="CHROMATIN REMODELING REGULATOR CECR2"/>
    <property type="match status" value="1"/>
</dbReference>
<dbReference type="Proteomes" id="UP000663881">
    <property type="component" value="Unassembled WGS sequence"/>
</dbReference>
<evidence type="ECO:0000256" key="1">
    <source>
        <dbReference type="ARBA" id="ARBA00023117"/>
    </source>
</evidence>
<dbReference type="EMBL" id="CAJOAY010030772">
    <property type="protein sequence ID" value="CAF4421432.1"/>
    <property type="molecule type" value="Genomic_DNA"/>
</dbReference>
<organism evidence="4 5">
    <name type="scientific">Adineta steineri</name>
    <dbReference type="NCBI Taxonomy" id="433720"/>
    <lineage>
        <taxon>Eukaryota</taxon>
        <taxon>Metazoa</taxon>
        <taxon>Spiralia</taxon>
        <taxon>Gnathifera</taxon>
        <taxon>Rotifera</taxon>
        <taxon>Eurotatoria</taxon>
        <taxon>Bdelloidea</taxon>
        <taxon>Adinetida</taxon>
        <taxon>Adinetidae</taxon>
        <taxon>Adineta</taxon>
    </lineage>
</organism>
<feature type="domain" description="Bromo" evidence="3">
    <location>
        <begin position="18"/>
        <end position="89"/>
    </location>
</feature>
<dbReference type="PANTHER" id="PTHR47092">
    <property type="entry name" value="CAT EYE SYNDROME CRITICAL REGION PROTEIN 2"/>
    <property type="match status" value="1"/>
</dbReference>
<reference evidence="4" key="1">
    <citation type="submission" date="2021-02" db="EMBL/GenBank/DDBJ databases">
        <authorList>
            <person name="Nowell W R."/>
        </authorList>
    </citation>
    <scope>NUCLEOTIDE SEQUENCE</scope>
</reference>
<sequence length="114" mass="13415">SNRLDTSDVHQKVITLLRTNENSWPFLEPVTEELAPNYFTIIENPIDLSTIQDKINNKTYVNNSSEFIRDIELMVANCEQYNGKRSIMGRLANRLLRYFKECWSECQPMTPHFD</sequence>
<dbReference type="InterPro" id="IPR001487">
    <property type="entry name" value="Bromodomain"/>
</dbReference>
<dbReference type="InterPro" id="IPR029614">
    <property type="entry name" value="CECR2"/>
</dbReference>
<dbReference type="PRINTS" id="PR00503">
    <property type="entry name" value="BROMODOMAIN"/>
</dbReference>
<dbReference type="GO" id="GO:0006338">
    <property type="term" value="P:chromatin remodeling"/>
    <property type="evidence" value="ECO:0007669"/>
    <property type="project" value="InterPro"/>
</dbReference>
<dbReference type="PROSITE" id="PS50014">
    <property type="entry name" value="BROMODOMAIN_2"/>
    <property type="match status" value="1"/>
</dbReference>
<dbReference type="GO" id="GO:0090537">
    <property type="term" value="C:CERF complex"/>
    <property type="evidence" value="ECO:0007669"/>
    <property type="project" value="InterPro"/>
</dbReference>
<dbReference type="PROSITE" id="PS00633">
    <property type="entry name" value="BROMODOMAIN_1"/>
    <property type="match status" value="1"/>
</dbReference>
<accession>A0A820QGR7</accession>
<evidence type="ECO:0000313" key="4">
    <source>
        <dbReference type="EMBL" id="CAF4421432.1"/>
    </source>
</evidence>
<evidence type="ECO:0000259" key="3">
    <source>
        <dbReference type="PROSITE" id="PS50014"/>
    </source>
</evidence>
<feature type="non-terminal residue" evidence="4">
    <location>
        <position position="1"/>
    </location>
</feature>